<sequence>MEPLKGFFLSFDWFTYNPRESASEQYFRLQRQAGWTGPSKNHPEQKLAWGSYMTAVVRQFNASFGVDDDDLATWHRLLAHIGIASPPKTVDGCKSLMRGKYINLIDLIDARDDPSQIIEHFESEVHLSDYTKKNYKIFPRDHVDAGALLKYLLRNIDFPSPYCVDPSGDLDSLRSWWRGARVRGAGTSRGRDAATRGRSDWDKGQGGWDKGQEHRYNPRESASDQYSRLFREAKWHRDHEDQKIAWENYLTAIVRQFNASFGVDDDDLPTWHRLLAHIGIESPPRTVKGCKRLIHGKSINLIDLIDARDDPSTVIEQFTSEVSLSGYTKEKRKFFPREHVDAGALLQYLLRHILYPDPTRVDPDTQPLKEDKKEKKKKGKGGGRTREQNPADSIQAVGRPLSIMPNYPMIYAYYYYYNYLLSLQYISGSVASYYGHLSMTRNKKKCKTMGPLETFFKRYSWFKYDPHESASAQFYRLTREAGWTREDHKRKVAWENYLEALVKQFNFSYGDDENDLTSWHSLLARINDDDLPETVKECKSLIKGKFINLVDLVDARDNPGRSIRQFPSEVQLSQYTLSEHKVFPRDHVAAGSLLKYLLRNILSPSENRRNFAIGRGGRGGKKNRRGGIKL</sequence>
<dbReference type="Proteomes" id="UP001213000">
    <property type="component" value="Unassembled WGS sequence"/>
</dbReference>
<feature type="region of interest" description="Disordered" evidence="1">
    <location>
        <begin position="187"/>
        <end position="221"/>
    </location>
</feature>
<dbReference type="EMBL" id="JANIEX010001257">
    <property type="protein sequence ID" value="KAJ3560000.1"/>
    <property type="molecule type" value="Genomic_DNA"/>
</dbReference>
<evidence type="ECO:0000313" key="3">
    <source>
        <dbReference type="Proteomes" id="UP001213000"/>
    </source>
</evidence>
<dbReference type="PANTHER" id="PTHR38846">
    <property type="entry name" value="C3H1-TYPE DOMAIN-CONTAINING PROTEIN"/>
    <property type="match status" value="1"/>
</dbReference>
<dbReference type="AlphaFoldDB" id="A0AAD5VHM8"/>
<accession>A0AAD5VHM8</accession>
<feature type="compositionally biased region" description="Basic and acidic residues" evidence="1">
    <location>
        <begin position="360"/>
        <end position="373"/>
    </location>
</feature>
<gene>
    <name evidence="2" type="ORF">NP233_g11116</name>
</gene>
<feature type="compositionally biased region" description="Basic residues" evidence="1">
    <location>
        <begin position="374"/>
        <end position="383"/>
    </location>
</feature>
<evidence type="ECO:0000256" key="1">
    <source>
        <dbReference type="SAM" id="MobiDB-lite"/>
    </source>
</evidence>
<evidence type="ECO:0000313" key="2">
    <source>
        <dbReference type="EMBL" id="KAJ3560000.1"/>
    </source>
</evidence>
<dbReference type="PANTHER" id="PTHR38846:SF1">
    <property type="entry name" value="C3H1-TYPE DOMAIN-CONTAINING PROTEIN"/>
    <property type="match status" value="1"/>
</dbReference>
<comment type="caution">
    <text evidence="2">The sequence shown here is derived from an EMBL/GenBank/DDBJ whole genome shotgun (WGS) entry which is preliminary data.</text>
</comment>
<feature type="compositionally biased region" description="Basic and acidic residues" evidence="1">
    <location>
        <begin position="189"/>
        <end position="203"/>
    </location>
</feature>
<feature type="region of interest" description="Disordered" evidence="1">
    <location>
        <begin position="360"/>
        <end position="393"/>
    </location>
</feature>
<protein>
    <submittedName>
        <fullName evidence="2">Uncharacterized protein</fullName>
    </submittedName>
</protein>
<proteinExistence type="predicted"/>
<keyword evidence="3" id="KW-1185">Reference proteome</keyword>
<name>A0AAD5VHM8_9AGAR</name>
<reference evidence="2" key="1">
    <citation type="submission" date="2022-07" db="EMBL/GenBank/DDBJ databases">
        <title>Genome Sequence of Leucocoprinus birnbaumii.</title>
        <authorList>
            <person name="Buettner E."/>
        </authorList>
    </citation>
    <scope>NUCLEOTIDE SEQUENCE</scope>
    <source>
        <strain evidence="2">VT141</strain>
    </source>
</reference>
<feature type="compositionally biased region" description="Basic and acidic residues" evidence="1">
    <location>
        <begin position="210"/>
        <end position="221"/>
    </location>
</feature>
<organism evidence="2 3">
    <name type="scientific">Leucocoprinus birnbaumii</name>
    <dbReference type="NCBI Taxonomy" id="56174"/>
    <lineage>
        <taxon>Eukaryota</taxon>
        <taxon>Fungi</taxon>
        <taxon>Dikarya</taxon>
        <taxon>Basidiomycota</taxon>
        <taxon>Agaricomycotina</taxon>
        <taxon>Agaricomycetes</taxon>
        <taxon>Agaricomycetidae</taxon>
        <taxon>Agaricales</taxon>
        <taxon>Agaricineae</taxon>
        <taxon>Agaricaceae</taxon>
        <taxon>Leucocoprinus</taxon>
    </lineage>
</organism>